<sequence length="78" mass="9200">MQSCRKIWLGNGGGRVTKFWLRTIFRDGLNLLDRYNDNELYNRYCFTRQSILEIAGLIVEDLKTPTEPNCLSILIFRE</sequence>
<dbReference type="WBParaSite" id="nRc.2.0.1.t28678-RA">
    <property type="protein sequence ID" value="nRc.2.0.1.t28678-RA"/>
    <property type="gene ID" value="nRc.2.0.1.g28678"/>
</dbReference>
<protein>
    <submittedName>
        <fullName evidence="2">Uncharacterized protein</fullName>
    </submittedName>
</protein>
<keyword evidence="1" id="KW-1185">Reference proteome</keyword>
<evidence type="ECO:0000313" key="2">
    <source>
        <dbReference type="WBParaSite" id="nRc.2.0.1.t28678-RA"/>
    </source>
</evidence>
<reference evidence="2" key="1">
    <citation type="submission" date="2022-11" db="UniProtKB">
        <authorList>
            <consortium name="WormBaseParasite"/>
        </authorList>
    </citation>
    <scope>IDENTIFICATION</scope>
</reference>
<evidence type="ECO:0000313" key="1">
    <source>
        <dbReference type="Proteomes" id="UP000887565"/>
    </source>
</evidence>
<dbReference type="AlphaFoldDB" id="A0A915JRD0"/>
<accession>A0A915JRD0</accession>
<name>A0A915JRD0_ROMCU</name>
<proteinExistence type="predicted"/>
<dbReference type="Proteomes" id="UP000887565">
    <property type="component" value="Unplaced"/>
</dbReference>
<organism evidence="1 2">
    <name type="scientific">Romanomermis culicivorax</name>
    <name type="common">Nematode worm</name>
    <dbReference type="NCBI Taxonomy" id="13658"/>
    <lineage>
        <taxon>Eukaryota</taxon>
        <taxon>Metazoa</taxon>
        <taxon>Ecdysozoa</taxon>
        <taxon>Nematoda</taxon>
        <taxon>Enoplea</taxon>
        <taxon>Dorylaimia</taxon>
        <taxon>Mermithida</taxon>
        <taxon>Mermithoidea</taxon>
        <taxon>Mermithidae</taxon>
        <taxon>Romanomermis</taxon>
    </lineage>
</organism>